<dbReference type="EMBL" id="FQUU01000010">
    <property type="protein sequence ID" value="SHF42524.1"/>
    <property type="molecule type" value="Genomic_DNA"/>
</dbReference>
<accession>A0A1M5BIZ3</accession>
<name>A0A1M5BIZ3_9BACT</name>
<keyword evidence="2" id="KW-1185">Reference proteome</keyword>
<proteinExistence type="predicted"/>
<dbReference type="AlphaFoldDB" id="A0A1M5BIZ3"/>
<evidence type="ECO:0000313" key="2">
    <source>
        <dbReference type="Proteomes" id="UP000184048"/>
    </source>
</evidence>
<dbReference type="Proteomes" id="UP000184048">
    <property type="component" value="Unassembled WGS sequence"/>
</dbReference>
<gene>
    <name evidence="1" type="ORF">SAMN02745131_02608</name>
</gene>
<evidence type="ECO:0000313" key="1">
    <source>
        <dbReference type="EMBL" id="SHF42524.1"/>
    </source>
</evidence>
<organism evidence="1 2">
    <name type="scientific">Flavisolibacter ginsengisoli DSM 18119</name>
    <dbReference type="NCBI Taxonomy" id="1121884"/>
    <lineage>
        <taxon>Bacteria</taxon>
        <taxon>Pseudomonadati</taxon>
        <taxon>Bacteroidota</taxon>
        <taxon>Chitinophagia</taxon>
        <taxon>Chitinophagales</taxon>
        <taxon>Chitinophagaceae</taxon>
        <taxon>Flavisolibacter</taxon>
    </lineage>
</organism>
<dbReference type="STRING" id="1121884.SAMN02745131_02608"/>
<protein>
    <submittedName>
        <fullName evidence="1">Uncharacterized protein</fullName>
    </submittedName>
</protein>
<sequence length="156" mass="18289">MRRWQDTGTLIYLRSELSFSEAQNVIITGKLSGGDQETKMNKLFLTKADNEIVLQKLKSRHRAQWKDSLFENSKGLLRDTLQAILYDRQRGWPYFHKNVGKGYFQFSEPIFIRNGRYALLTLIHMVGDSAGYNLLFVYKKEGADWKRYIMMPLGAW</sequence>
<reference evidence="1 2" key="1">
    <citation type="submission" date="2016-11" db="EMBL/GenBank/DDBJ databases">
        <authorList>
            <person name="Jaros S."/>
            <person name="Januszkiewicz K."/>
            <person name="Wedrychowicz H."/>
        </authorList>
    </citation>
    <scope>NUCLEOTIDE SEQUENCE [LARGE SCALE GENOMIC DNA]</scope>
    <source>
        <strain evidence="1 2">DSM 18119</strain>
    </source>
</reference>